<dbReference type="InterPro" id="IPR050261">
    <property type="entry name" value="FrsA_esterase"/>
</dbReference>
<evidence type="ECO:0000313" key="4">
    <source>
        <dbReference type="Proteomes" id="UP000548582"/>
    </source>
</evidence>
<evidence type="ECO:0000256" key="1">
    <source>
        <dbReference type="ARBA" id="ARBA00022801"/>
    </source>
</evidence>
<protein>
    <recommendedName>
        <fullName evidence="2">Dienelactone hydrolase domain-containing protein</fullName>
    </recommendedName>
</protein>
<dbReference type="SUPFAM" id="SSF53474">
    <property type="entry name" value="alpha/beta-Hydrolases"/>
    <property type="match status" value="1"/>
</dbReference>
<comment type="caution">
    <text evidence="3">The sequence shown here is derived from an EMBL/GenBank/DDBJ whole genome shotgun (WGS) entry which is preliminary data.</text>
</comment>
<dbReference type="Gene3D" id="3.40.50.1820">
    <property type="entry name" value="alpha/beta hydrolase"/>
    <property type="match status" value="1"/>
</dbReference>
<dbReference type="GO" id="GO:0052689">
    <property type="term" value="F:carboxylic ester hydrolase activity"/>
    <property type="evidence" value="ECO:0007669"/>
    <property type="project" value="UniProtKB-ARBA"/>
</dbReference>
<feature type="domain" description="Dienelactone hydrolase" evidence="2">
    <location>
        <begin position="36"/>
        <end position="233"/>
    </location>
</feature>
<organism evidence="3 4">
    <name type="scientific">Neoroseomonas marina</name>
    <dbReference type="NCBI Taxonomy" id="1232220"/>
    <lineage>
        <taxon>Bacteria</taxon>
        <taxon>Pseudomonadati</taxon>
        <taxon>Pseudomonadota</taxon>
        <taxon>Alphaproteobacteria</taxon>
        <taxon>Acetobacterales</taxon>
        <taxon>Acetobacteraceae</taxon>
        <taxon>Neoroseomonas</taxon>
    </lineage>
</organism>
<dbReference type="PROSITE" id="PS51257">
    <property type="entry name" value="PROKAR_LIPOPROTEIN"/>
    <property type="match status" value="1"/>
</dbReference>
<name>A0A848ECL8_9PROT</name>
<dbReference type="EMBL" id="JABBKX010000002">
    <property type="protein sequence ID" value="NMJ41055.1"/>
    <property type="molecule type" value="Genomic_DNA"/>
</dbReference>
<dbReference type="AlphaFoldDB" id="A0A848ECL8"/>
<dbReference type="Proteomes" id="UP000548582">
    <property type="component" value="Unassembled WGS sequence"/>
</dbReference>
<accession>A0A848ECL8</accession>
<reference evidence="3 4" key="1">
    <citation type="submission" date="2020-03" db="EMBL/GenBank/DDBJ databases">
        <authorList>
            <person name="Sun Q."/>
        </authorList>
    </citation>
    <scope>NUCLEOTIDE SEQUENCE [LARGE SCALE GENOMIC DNA]</scope>
    <source>
        <strain evidence="3 4">JC162</strain>
    </source>
</reference>
<dbReference type="InterPro" id="IPR029058">
    <property type="entry name" value="AB_hydrolase_fold"/>
</dbReference>
<evidence type="ECO:0000313" key="3">
    <source>
        <dbReference type="EMBL" id="NMJ41055.1"/>
    </source>
</evidence>
<gene>
    <name evidence="3" type="ORF">GWK16_07380</name>
</gene>
<dbReference type="Pfam" id="PF01738">
    <property type="entry name" value="DLH"/>
    <property type="match status" value="1"/>
</dbReference>
<sequence>MRVLTLLVALLAAACSSGPRPDPFLYTGSNQQAMAGELWLPEGTERVPVVVLSHDVRGKRDAHLQDYINALKGSGAAVLVLDHYGPRSVDPSSGPPANRAWVTAVDFAFDALGALDRLADHPRIDRRRAGLVGFGEGGGAGVLLAAHQAVQAGRPANAPRYLAYAAVTPECAYRLGNRAIGRTPILMIVGDRDNRTGKPACEDLASYLRAAGANVTVNTYQNARHGFDDPAGPVRADPQGENITRCVWQQGSDGLWRERASGISGISLFRVGANDQTIGAYNRSRAACRTLGTETQGDAALRGRAVGEVTGFMKTHVIDIRVR</sequence>
<dbReference type="PANTHER" id="PTHR22946:SF9">
    <property type="entry name" value="POLYKETIDE TRANSFERASE AF380"/>
    <property type="match status" value="1"/>
</dbReference>
<dbReference type="InterPro" id="IPR002925">
    <property type="entry name" value="Dienelactn_hydro"/>
</dbReference>
<proteinExistence type="predicted"/>
<evidence type="ECO:0000259" key="2">
    <source>
        <dbReference type="Pfam" id="PF01738"/>
    </source>
</evidence>
<keyword evidence="4" id="KW-1185">Reference proteome</keyword>
<keyword evidence="1" id="KW-0378">Hydrolase</keyword>
<dbReference type="PANTHER" id="PTHR22946">
    <property type="entry name" value="DIENELACTONE HYDROLASE DOMAIN-CONTAINING PROTEIN-RELATED"/>
    <property type="match status" value="1"/>
</dbReference>
<dbReference type="RefSeq" id="WP_170053297.1">
    <property type="nucleotide sequence ID" value="NZ_JABBKX010000002.1"/>
</dbReference>